<evidence type="ECO:0000256" key="1">
    <source>
        <dbReference type="SAM" id="Phobius"/>
    </source>
</evidence>
<proteinExistence type="predicted"/>
<protein>
    <recommendedName>
        <fullName evidence="2">Urease accessory protein UreH-like transmembrane domain-containing protein</fullName>
    </recommendedName>
</protein>
<evidence type="ECO:0000313" key="4">
    <source>
        <dbReference type="Proteomes" id="UP000036923"/>
    </source>
</evidence>
<dbReference type="Proteomes" id="UP000036923">
    <property type="component" value="Unassembled WGS sequence"/>
</dbReference>
<feature type="transmembrane region" description="Helical" evidence="1">
    <location>
        <begin position="215"/>
        <end position="237"/>
    </location>
</feature>
<evidence type="ECO:0000259" key="2">
    <source>
        <dbReference type="Pfam" id="PF13386"/>
    </source>
</evidence>
<sequence>MDNILSNYASPFLTAIAVGFSCGAGCSPVVALFLTTYIMGNSKNVKKGLLSFLYFFFGKTSVIIILALLSALFGGAVLGDSGKLAGISTTLVLDIFLILTGLILAVKTLIPKKKSGCSDSCGKNSLSSGCNSCKSHLNPPKSKNGFAVFAIGAAYGITPCPPLLMVLALASLAGAFSSIAIASLFSIASSVSPLIVLAALAGFFSKKMHNEIPELIKVFQLLSFVVFIIAGIISLYLHLS</sequence>
<feature type="domain" description="Urease accessory protein UreH-like transmembrane" evidence="2">
    <location>
        <begin position="12"/>
        <end position="226"/>
    </location>
</feature>
<keyword evidence="1" id="KW-0812">Transmembrane</keyword>
<reference evidence="4" key="1">
    <citation type="submission" date="2015-07" db="EMBL/GenBank/DDBJ databases">
        <title>Near-Complete Genome Sequence of the Cellulolytic Bacterium Bacteroides (Pseudobacteroides) cellulosolvens ATCC 35603.</title>
        <authorList>
            <person name="Dassa B."/>
            <person name="Utturkar S.M."/>
            <person name="Klingeman D.M."/>
            <person name="Hurt R.A."/>
            <person name="Keller M."/>
            <person name="Xu J."/>
            <person name="Reddy Y.H.K."/>
            <person name="Borovok I."/>
            <person name="Grinberg I.R."/>
            <person name="Lamed R."/>
            <person name="Zhivin O."/>
            <person name="Bayer E.A."/>
            <person name="Brown S.D."/>
        </authorList>
    </citation>
    <scope>NUCLEOTIDE SEQUENCE [LARGE SCALE GENOMIC DNA]</scope>
    <source>
        <strain evidence="4">DSM 2933</strain>
    </source>
</reference>
<dbReference type="Pfam" id="PF13386">
    <property type="entry name" value="DsbD_2"/>
    <property type="match status" value="1"/>
</dbReference>
<keyword evidence="4" id="KW-1185">Reference proteome</keyword>
<dbReference type="OrthoDB" id="1820110at2"/>
<keyword evidence="1" id="KW-1133">Transmembrane helix</keyword>
<feature type="transmembrane region" description="Helical" evidence="1">
    <location>
        <begin position="52"/>
        <end position="78"/>
    </location>
</feature>
<name>A0A0L6JRX8_9FIRM</name>
<dbReference type="AlphaFoldDB" id="A0A0L6JRX8"/>
<feature type="transmembrane region" description="Helical" evidence="1">
    <location>
        <begin position="84"/>
        <end position="106"/>
    </location>
</feature>
<feature type="transmembrane region" description="Helical" evidence="1">
    <location>
        <begin position="146"/>
        <end position="173"/>
    </location>
</feature>
<comment type="caution">
    <text evidence="3">The sequence shown here is derived from an EMBL/GenBank/DDBJ whole genome shotgun (WGS) entry which is preliminary data.</text>
</comment>
<dbReference type="STRING" id="398512.Bccel_3418"/>
<dbReference type="InterPro" id="IPR039447">
    <property type="entry name" value="UreH-like_TM_dom"/>
</dbReference>
<dbReference type="EMBL" id="LGTC01000001">
    <property type="protein sequence ID" value="KNY28147.1"/>
    <property type="molecule type" value="Genomic_DNA"/>
</dbReference>
<gene>
    <name evidence="3" type="ORF">Bccel_3418</name>
</gene>
<accession>A0A0L6JRX8</accession>
<dbReference type="eggNOG" id="ENOG502ZPVU">
    <property type="taxonomic scope" value="Bacteria"/>
</dbReference>
<keyword evidence="1" id="KW-0472">Membrane</keyword>
<organism evidence="3 4">
    <name type="scientific">Pseudobacteroides cellulosolvens ATCC 35603 = DSM 2933</name>
    <dbReference type="NCBI Taxonomy" id="398512"/>
    <lineage>
        <taxon>Bacteria</taxon>
        <taxon>Bacillati</taxon>
        <taxon>Bacillota</taxon>
        <taxon>Clostridia</taxon>
        <taxon>Eubacteriales</taxon>
        <taxon>Oscillospiraceae</taxon>
        <taxon>Pseudobacteroides</taxon>
    </lineage>
</organism>
<evidence type="ECO:0000313" key="3">
    <source>
        <dbReference type="EMBL" id="KNY28147.1"/>
    </source>
</evidence>
<feature type="transmembrane region" description="Helical" evidence="1">
    <location>
        <begin position="179"/>
        <end position="203"/>
    </location>
</feature>
<feature type="transmembrane region" description="Helical" evidence="1">
    <location>
        <begin position="12"/>
        <end position="40"/>
    </location>
</feature>
<dbReference type="RefSeq" id="WP_036939185.1">
    <property type="nucleotide sequence ID" value="NZ_JQKC01000008.1"/>
</dbReference>